<reference evidence="2 3" key="1">
    <citation type="submission" date="2019-07" db="EMBL/GenBank/DDBJ databases">
        <title>Genomic Encyclopedia of Type Strains, Phase III (KMG-III): the genomes of soil and plant-associated and newly described type strains.</title>
        <authorList>
            <person name="Whitman W."/>
        </authorList>
    </citation>
    <scope>NUCLEOTIDE SEQUENCE [LARGE SCALE GENOMIC DNA]</scope>
    <source>
        <strain evidence="2 3">BL24</strain>
    </source>
</reference>
<dbReference type="AlphaFoldDB" id="A0A5S5BVS7"/>
<evidence type="ECO:0000313" key="2">
    <source>
        <dbReference type="EMBL" id="TYP70260.1"/>
    </source>
</evidence>
<gene>
    <name evidence="2" type="ORF">BCM02_112240</name>
</gene>
<dbReference type="InterPro" id="IPR025309">
    <property type="entry name" value="KTSC_dom"/>
</dbReference>
<protein>
    <submittedName>
        <fullName evidence="2">KTSC domain-containing protein</fullName>
    </submittedName>
</protein>
<name>A0A5S5BVS7_9BACL</name>
<organism evidence="2 3">
    <name type="scientific">Paenibacillus methanolicus</name>
    <dbReference type="NCBI Taxonomy" id="582686"/>
    <lineage>
        <taxon>Bacteria</taxon>
        <taxon>Bacillati</taxon>
        <taxon>Bacillota</taxon>
        <taxon>Bacilli</taxon>
        <taxon>Bacillales</taxon>
        <taxon>Paenibacillaceae</taxon>
        <taxon>Paenibacillus</taxon>
    </lineage>
</organism>
<keyword evidence="3" id="KW-1185">Reference proteome</keyword>
<dbReference type="Pfam" id="PF13619">
    <property type="entry name" value="KTSC"/>
    <property type="match status" value="1"/>
</dbReference>
<dbReference type="OrthoDB" id="2624411at2"/>
<evidence type="ECO:0000259" key="1">
    <source>
        <dbReference type="Pfam" id="PF13619"/>
    </source>
</evidence>
<accession>A0A5S5BVS7</accession>
<feature type="domain" description="KTSC" evidence="1">
    <location>
        <begin position="6"/>
        <end position="48"/>
    </location>
</feature>
<dbReference type="Proteomes" id="UP000323257">
    <property type="component" value="Unassembled WGS sequence"/>
</dbReference>
<comment type="caution">
    <text evidence="2">The sequence shown here is derived from an EMBL/GenBank/DDBJ whole genome shotgun (WGS) entry which is preliminary data.</text>
</comment>
<sequence length="79" mass="8913">MLLPVESKQIAFCSYDEDKAELQLYFHTGEVVAYHSVLKSDYLSVVESTNRLDALMRLTQKGHVPFGTEAYLPTVGEMT</sequence>
<dbReference type="RefSeq" id="WP_148932607.1">
    <property type="nucleotide sequence ID" value="NZ_VNHS01000012.1"/>
</dbReference>
<dbReference type="EMBL" id="VNHS01000012">
    <property type="protein sequence ID" value="TYP70260.1"/>
    <property type="molecule type" value="Genomic_DNA"/>
</dbReference>
<evidence type="ECO:0000313" key="3">
    <source>
        <dbReference type="Proteomes" id="UP000323257"/>
    </source>
</evidence>
<proteinExistence type="predicted"/>